<dbReference type="OrthoDB" id="227596at2"/>
<dbReference type="GO" id="GO:0046983">
    <property type="term" value="F:protein dimerization activity"/>
    <property type="evidence" value="ECO:0007669"/>
    <property type="project" value="InterPro"/>
</dbReference>
<dbReference type="PANTHER" id="PTHR24421">
    <property type="entry name" value="NITRATE/NITRITE SENSOR PROTEIN NARX-RELATED"/>
    <property type="match status" value="1"/>
</dbReference>
<gene>
    <name evidence="12" type="ORF">FK219_003325</name>
</gene>
<dbReference type="GO" id="GO:0005524">
    <property type="term" value="F:ATP binding"/>
    <property type="evidence" value="ECO:0007669"/>
    <property type="project" value="UniProtKB-KW"/>
</dbReference>
<evidence type="ECO:0000259" key="11">
    <source>
        <dbReference type="Pfam" id="PF07730"/>
    </source>
</evidence>
<keyword evidence="5" id="KW-0547">Nucleotide-binding</keyword>
<evidence type="ECO:0000313" key="13">
    <source>
        <dbReference type="Proteomes" id="UP000818266"/>
    </source>
</evidence>
<dbReference type="EMBL" id="VIKT02000004">
    <property type="protein sequence ID" value="NHF62280.1"/>
    <property type="molecule type" value="Genomic_DNA"/>
</dbReference>
<dbReference type="Pfam" id="PF07730">
    <property type="entry name" value="HisKA_3"/>
    <property type="match status" value="1"/>
</dbReference>
<name>A0A9E5JMK2_9MICO</name>
<dbReference type="CDD" id="cd16917">
    <property type="entry name" value="HATPase_UhpB-NarQ-NarX-like"/>
    <property type="match status" value="1"/>
</dbReference>
<keyword evidence="13" id="KW-1185">Reference proteome</keyword>
<keyword evidence="7 12" id="KW-0067">ATP-binding</keyword>
<keyword evidence="9" id="KW-1133">Transmembrane helix</keyword>
<keyword evidence="6" id="KW-0418">Kinase</keyword>
<comment type="caution">
    <text evidence="12">The sequence shown here is derived from an EMBL/GenBank/DDBJ whole genome shotgun (WGS) entry which is preliminary data.</text>
</comment>
<dbReference type="GO" id="GO:0000155">
    <property type="term" value="F:phosphorelay sensor kinase activity"/>
    <property type="evidence" value="ECO:0007669"/>
    <property type="project" value="InterPro"/>
</dbReference>
<evidence type="ECO:0000256" key="4">
    <source>
        <dbReference type="ARBA" id="ARBA00022679"/>
    </source>
</evidence>
<evidence type="ECO:0000313" key="12">
    <source>
        <dbReference type="EMBL" id="NHF62280.1"/>
    </source>
</evidence>
<dbReference type="Pfam" id="PF02518">
    <property type="entry name" value="HATPase_c"/>
    <property type="match status" value="1"/>
</dbReference>
<reference evidence="12 13" key="1">
    <citation type="submission" date="2020-03" db="EMBL/GenBank/DDBJ databases">
        <title>Chryseoglobus sp. isolated from a deep-sea seamount.</title>
        <authorList>
            <person name="Zhang D.-C."/>
        </authorList>
    </citation>
    <scope>NUCLEOTIDE SEQUENCE [LARGE SCALE GENOMIC DNA]</scope>
    <source>
        <strain evidence="12 13">KN1116</strain>
    </source>
</reference>
<proteinExistence type="predicted"/>
<evidence type="ECO:0000256" key="8">
    <source>
        <dbReference type="ARBA" id="ARBA00023012"/>
    </source>
</evidence>
<evidence type="ECO:0000256" key="9">
    <source>
        <dbReference type="SAM" id="Phobius"/>
    </source>
</evidence>
<dbReference type="InterPro" id="IPR050482">
    <property type="entry name" value="Sensor_HK_TwoCompSys"/>
</dbReference>
<feature type="transmembrane region" description="Helical" evidence="9">
    <location>
        <begin position="12"/>
        <end position="35"/>
    </location>
</feature>
<comment type="catalytic activity">
    <reaction evidence="1">
        <text>ATP + protein L-histidine = ADP + protein N-phospho-L-histidine.</text>
        <dbReference type="EC" id="2.7.13.3"/>
    </reaction>
</comment>
<keyword evidence="9" id="KW-0812">Transmembrane</keyword>
<evidence type="ECO:0000256" key="3">
    <source>
        <dbReference type="ARBA" id="ARBA00022553"/>
    </source>
</evidence>
<dbReference type="Gene3D" id="1.20.5.1930">
    <property type="match status" value="1"/>
</dbReference>
<dbReference type="PANTHER" id="PTHR24421:SF10">
    <property type="entry name" value="NITRATE_NITRITE SENSOR PROTEIN NARQ"/>
    <property type="match status" value="1"/>
</dbReference>
<accession>A0A9E5JMK2</accession>
<evidence type="ECO:0000256" key="5">
    <source>
        <dbReference type="ARBA" id="ARBA00022741"/>
    </source>
</evidence>
<dbReference type="InterPro" id="IPR011712">
    <property type="entry name" value="Sig_transdc_His_kin_sub3_dim/P"/>
</dbReference>
<sequence>MDEWISANAMFLVLVLGPSAVLLLLLTVVLLVAWLRARSHARRTAFDRTAAERERIDLELSLAEQTGRLRVIRELHELSVHAISTVISRADGIRYTAERDPAAAARAAEAMAETARATQADLRRVMSVVREGEASVEPHPQLRSTRELFSVMRDSGLDVVFEEHGKPIDLMQGVELAIYRILQEALANALTYGGVGTQARVSFTWSADGLQIKVEDDGARAAARREGVDPNDAKQRAYTLDDDLRALTDEVTGQGIREMRSRAELYGGILTASPVPGVGFSLAVVFPSLRSTMTAPRLPSPGSA</sequence>
<keyword evidence="8" id="KW-0902">Two-component regulatory system</keyword>
<dbReference type="InterPro" id="IPR036890">
    <property type="entry name" value="HATPase_C_sf"/>
</dbReference>
<evidence type="ECO:0000256" key="7">
    <source>
        <dbReference type="ARBA" id="ARBA00022840"/>
    </source>
</evidence>
<feature type="domain" description="Signal transduction histidine kinase subgroup 3 dimerisation and phosphoacceptor" evidence="11">
    <location>
        <begin position="68"/>
        <end position="132"/>
    </location>
</feature>
<keyword evidence="3" id="KW-0597">Phosphoprotein</keyword>
<evidence type="ECO:0000256" key="1">
    <source>
        <dbReference type="ARBA" id="ARBA00000085"/>
    </source>
</evidence>
<dbReference type="Gene3D" id="3.30.565.10">
    <property type="entry name" value="Histidine kinase-like ATPase, C-terminal domain"/>
    <property type="match status" value="1"/>
</dbReference>
<dbReference type="AlphaFoldDB" id="A0A9E5JMK2"/>
<dbReference type="InterPro" id="IPR003594">
    <property type="entry name" value="HATPase_dom"/>
</dbReference>
<feature type="domain" description="Histidine kinase/HSP90-like ATPase" evidence="10">
    <location>
        <begin position="174"/>
        <end position="287"/>
    </location>
</feature>
<organism evidence="12 13">
    <name type="scientific">Microcella pacifica</name>
    <dbReference type="NCBI Taxonomy" id="2591847"/>
    <lineage>
        <taxon>Bacteria</taxon>
        <taxon>Bacillati</taxon>
        <taxon>Actinomycetota</taxon>
        <taxon>Actinomycetes</taxon>
        <taxon>Micrococcales</taxon>
        <taxon>Microbacteriaceae</taxon>
        <taxon>Microcella</taxon>
    </lineage>
</organism>
<protein>
    <recommendedName>
        <fullName evidence="2">histidine kinase</fullName>
        <ecNumber evidence="2">2.7.13.3</ecNumber>
    </recommendedName>
</protein>
<dbReference type="RefSeq" id="WP_152583016.1">
    <property type="nucleotide sequence ID" value="NZ_VIKT02000004.1"/>
</dbReference>
<evidence type="ECO:0000256" key="6">
    <source>
        <dbReference type="ARBA" id="ARBA00022777"/>
    </source>
</evidence>
<keyword evidence="4" id="KW-0808">Transferase</keyword>
<dbReference type="SUPFAM" id="SSF55874">
    <property type="entry name" value="ATPase domain of HSP90 chaperone/DNA topoisomerase II/histidine kinase"/>
    <property type="match status" value="1"/>
</dbReference>
<feature type="transmembrane region" description="Helical" evidence="9">
    <location>
        <begin position="265"/>
        <end position="289"/>
    </location>
</feature>
<keyword evidence="9" id="KW-0472">Membrane</keyword>
<evidence type="ECO:0000256" key="2">
    <source>
        <dbReference type="ARBA" id="ARBA00012438"/>
    </source>
</evidence>
<dbReference type="GO" id="GO:0016020">
    <property type="term" value="C:membrane"/>
    <property type="evidence" value="ECO:0007669"/>
    <property type="project" value="InterPro"/>
</dbReference>
<dbReference type="Proteomes" id="UP000818266">
    <property type="component" value="Unassembled WGS sequence"/>
</dbReference>
<dbReference type="EC" id="2.7.13.3" evidence="2"/>
<evidence type="ECO:0000259" key="10">
    <source>
        <dbReference type="Pfam" id="PF02518"/>
    </source>
</evidence>